<evidence type="ECO:0000256" key="9">
    <source>
        <dbReference type="ARBA" id="ARBA00037295"/>
    </source>
</evidence>
<feature type="transmembrane region" description="Helical" evidence="11">
    <location>
        <begin position="86"/>
        <end position="104"/>
    </location>
</feature>
<dbReference type="EMBL" id="VFPA01000002">
    <property type="protein sequence ID" value="TQM11286.1"/>
    <property type="molecule type" value="Genomic_DNA"/>
</dbReference>
<evidence type="ECO:0000256" key="4">
    <source>
        <dbReference type="ARBA" id="ARBA00022475"/>
    </source>
</evidence>
<dbReference type="PANTHER" id="PTHR43045">
    <property type="entry name" value="SHIKIMATE TRANSPORTER"/>
    <property type="match status" value="1"/>
</dbReference>
<sequence length="444" mass="47228">MPATTIPPTSRRVAVASLIGSTVEWYDFFIYGTAAALVFNGLFFPEFSPVAGTLLSFATFAVGWLARPLGGVIAGHFGDRVGRKQMLVFTLLLMGLSTTLIGLLPTYDTIGVAAPVLLVVLRILQGFAVGGEYGGGVVMAFEHSPAGRRGLWACWPQMGVPLGLIVGTVVFLAIGVLPDDQFFAWGWRIPFLVSIVLVVVGLFIRLGVTESRTFTETKSRGEVVRSPLAEVLRRHPRQVVLLILAHMGPNTFFYTFATFVLSYATATLGFDRTTVLLAVAIGAAVEVVAMPLFAILSDRIGRRPVYVTGLIVLAATAVPFFWLLDQRSAPLLVVALAVAFGLAHGSVYGTQPSFFAELFPAPVRYTGLSLGVQVAGALFGGPLPMIATALVSFQSGRPWVFAGYMMLTAVISAVAAALAPDAVALERRTGARRDEDVDAATTSA</sequence>
<feature type="transmembrane region" description="Helical" evidence="11">
    <location>
        <begin position="189"/>
        <end position="208"/>
    </location>
</feature>
<dbReference type="PANTHER" id="PTHR43045:SF1">
    <property type="entry name" value="SHIKIMATE TRANSPORTER"/>
    <property type="match status" value="1"/>
</dbReference>
<evidence type="ECO:0000313" key="14">
    <source>
        <dbReference type="Proteomes" id="UP000315677"/>
    </source>
</evidence>
<protein>
    <recommendedName>
        <fullName evidence="10">Putative proline/betaine transporter</fullName>
    </recommendedName>
</protein>
<dbReference type="GO" id="GO:0005886">
    <property type="term" value="C:plasma membrane"/>
    <property type="evidence" value="ECO:0007669"/>
    <property type="project" value="UniProtKB-SubCell"/>
</dbReference>
<feature type="transmembrane region" description="Helical" evidence="11">
    <location>
        <begin position="305"/>
        <end position="324"/>
    </location>
</feature>
<evidence type="ECO:0000313" key="13">
    <source>
        <dbReference type="EMBL" id="TQM11286.1"/>
    </source>
</evidence>
<evidence type="ECO:0000256" key="10">
    <source>
        <dbReference type="ARBA" id="ARBA00039918"/>
    </source>
</evidence>
<feature type="transmembrane region" description="Helical" evidence="11">
    <location>
        <begin position="399"/>
        <end position="419"/>
    </location>
</feature>
<feature type="transmembrane region" description="Helical" evidence="11">
    <location>
        <begin position="239"/>
        <end position="263"/>
    </location>
</feature>
<keyword evidence="5 11" id="KW-0812">Transmembrane</keyword>
<dbReference type="PROSITE" id="PS50850">
    <property type="entry name" value="MFS"/>
    <property type="match status" value="1"/>
</dbReference>
<evidence type="ECO:0000256" key="5">
    <source>
        <dbReference type="ARBA" id="ARBA00022692"/>
    </source>
</evidence>
<dbReference type="RefSeq" id="WP_170231404.1">
    <property type="nucleotide sequence ID" value="NZ_VFPA01000002.1"/>
</dbReference>
<gene>
    <name evidence="13" type="ORF">FB558_3844</name>
</gene>
<feature type="transmembrane region" description="Helical" evidence="11">
    <location>
        <begin position="50"/>
        <end position="74"/>
    </location>
</feature>
<comment type="similarity">
    <text evidence="2">Belongs to the major facilitator superfamily. Metabolite:H+ Symporter (MHS) family (TC 2.A.1.6) family.</text>
</comment>
<evidence type="ECO:0000256" key="1">
    <source>
        <dbReference type="ARBA" id="ARBA00004651"/>
    </source>
</evidence>
<evidence type="ECO:0000256" key="11">
    <source>
        <dbReference type="SAM" id="Phobius"/>
    </source>
</evidence>
<dbReference type="CDD" id="cd17369">
    <property type="entry name" value="MFS_ShiA_like"/>
    <property type="match status" value="1"/>
</dbReference>
<evidence type="ECO:0000259" key="12">
    <source>
        <dbReference type="PROSITE" id="PS50850"/>
    </source>
</evidence>
<feature type="transmembrane region" description="Helical" evidence="11">
    <location>
        <begin position="275"/>
        <end position="296"/>
    </location>
</feature>
<keyword evidence="4" id="KW-1003">Cell membrane</keyword>
<accession>A0A543DPM9</accession>
<dbReference type="InterPro" id="IPR011701">
    <property type="entry name" value="MFS"/>
</dbReference>
<evidence type="ECO:0000256" key="2">
    <source>
        <dbReference type="ARBA" id="ARBA00008240"/>
    </source>
</evidence>
<dbReference type="Proteomes" id="UP000315677">
    <property type="component" value="Unassembled WGS sequence"/>
</dbReference>
<evidence type="ECO:0000256" key="7">
    <source>
        <dbReference type="ARBA" id="ARBA00022989"/>
    </source>
</evidence>
<feature type="transmembrane region" description="Helical" evidence="11">
    <location>
        <begin position="110"/>
        <end position="130"/>
    </location>
</feature>
<keyword evidence="8 11" id="KW-0472">Membrane</keyword>
<reference evidence="13 14" key="1">
    <citation type="submission" date="2019-06" db="EMBL/GenBank/DDBJ databases">
        <title>Sequencing the genomes of 1000 actinobacteria strains.</title>
        <authorList>
            <person name="Klenk H.-P."/>
        </authorList>
    </citation>
    <scope>NUCLEOTIDE SEQUENCE [LARGE SCALE GENOMIC DNA]</scope>
    <source>
        <strain evidence="13 14">DSM 45301</strain>
    </source>
</reference>
<keyword evidence="6" id="KW-0769">Symport</keyword>
<comment type="function">
    <text evidence="9">May be a proton symporter involved in the uptake of osmolytes such as proline and glycine betaine.</text>
</comment>
<feature type="transmembrane region" description="Helical" evidence="11">
    <location>
        <begin position="330"/>
        <end position="349"/>
    </location>
</feature>
<dbReference type="Pfam" id="PF07690">
    <property type="entry name" value="MFS_1"/>
    <property type="match status" value="1"/>
</dbReference>
<dbReference type="Gene3D" id="1.20.1250.20">
    <property type="entry name" value="MFS general substrate transporter like domains"/>
    <property type="match status" value="2"/>
</dbReference>
<feature type="transmembrane region" description="Helical" evidence="11">
    <location>
        <begin position="151"/>
        <end position="177"/>
    </location>
</feature>
<feature type="domain" description="Major facilitator superfamily (MFS) profile" evidence="12">
    <location>
        <begin position="13"/>
        <end position="423"/>
    </location>
</feature>
<evidence type="ECO:0000256" key="3">
    <source>
        <dbReference type="ARBA" id="ARBA00022448"/>
    </source>
</evidence>
<evidence type="ECO:0000256" key="6">
    <source>
        <dbReference type="ARBA" id="ARBA00022847"/>
    </source>
</evidence>
<keyword evidence="14" id="KW-1185">Reference proteome</keyword>
<proteinExistence type="inferred from homology"/>
<dbReference type="SUPFAM" id="SSF103473">
    <property type="entry name" value="MFS general substrate transporter"/>
    <property type="match status" value="1"/>
</dbReference>
<keyword evidence="7 11" id="KW-1133">Transmembrane helix</keyword>
<dbReference type="InterPro" id="IPR036259">
    <property type="entry name" value="MFS_trans_sf"/>
</dbReference>
<organism evidence="13 14">
    <name type="scientific">Pseudonocardia kunmingensis</name>
    <dbReference type="NCBI Taxonomy" id="630975"/>
    <lineage>
        <taxon>Bacteria</taxon>
        <taxon>Bacillati</taxon>
        <taxon>Actinomycetota</taxon>
        <taxon>Actinomycetes</taxon>
        <taxon>Pseudonocardiales</taxon>
        <taxon>Pseudonocardiaceae</taxon>
        <taxon>Pseudonocardia</taxon>
    </lineage>
</organism>
<keyword evidence="3" id="KW-0813">Transport</keyword>
<feature type="transmembrane region" description="Helical" evidence="11">
    <location>
        <begin position="370"/>
        <end position="393"/>
    </location>
</feature>
<dbReference type="FunFam" id="1.20.1250.20:FF:000001">
    <property type="entry name" value="Dicarboxylate MFS transporter"/>
    <property type="match status" value="1"/>
</dbReference>
<name>A0A543DPM9_9PSEU</name>
<dbReference type="AlphaFoldDB" id="A0A543DPM9"/>
<dbReference type="InterPro" id="IPR020846">
    <property type="entry name" value="MFS_dom"/>
</dbReference>
<evidence type="ECO:0000256" key="8">
    <source>
        <dbReference type="ARBA" id="ARBA00023136"/>
    </source>
</evidence>
<comment type="subcellular location">
    <subcellularLocation>
        <location evidence="1">Cell membrane</location>
        <topology evidence="1">Multi-pass membrane protein</topology>
    </subcellularLocation>
</comment>
<dbReference type="GO" id="GO:0015293">
    <property type="term" value="F:symporter activity"/>
    <property type="evidence" value="ECO:0007669"/>
    <property type="project" value="UniProtKB-KW"/>
</dbReference>
<comment type="caution">
    <text evidence="13">The sequence shown here is derived from an EMBL/GenBank/DDBJ whole genome shotgun (WGS) entry which is preliminary data.</text>
</comment>